<dbReference type="SUPFAM" id="SSF56112">
    <property type="entry name" value="Protein kinase-like (PK-like)"/>
    <property type="match status" value="1"/>
</dbReference>
<evidence type="ECO:0000313" key="4">
    <source>
        <dbReference type="Proteomes" id="UP000005801"/>
    </source>
</evidence>
<comment type="caution">
    <text evidence="3">The sequence shown here is derived from an EMBL/GenBank/DDBJ whole genome shotgun (WGS) entry which is preliminary data.</text>
</comment>
<dbReference type="Proteomes" id="UP000005801">
    <property type="component" value="Unassembled WGS sequence"/>
</dbReference>
<feature type="region of interest" description="Disordered" evidence="1">
    <location>
        <begin position="1"/>
        <end position="25"/>
    </location>
</feature>
<dbReference type="InterPro" id="IPR000719">
    <property type="entry name" value="Prot_kinase_dom"/>
</dbReference>
<dbReference type="SUPFAM" id="SSF52540">
    <property type="entry name" value="P-loop containing nucleoside triphosphate hydrolases"/>
    <property type="match status" value="1"/>
</dbReference>
<sequence>MSTTSHGGILRSDATSEANGRVRVASPERPWDQLARARLSREAELMWSLNAAKLPGIPSLVSWDPDSATLTYAPSTTAPLLRGLGPGLSLTRAIELAAGMASWLARMHAQGVLYLSVTPAALAWDPATRQLEARTLGSARRIGEINHPKLNDWQLGNFPYLAPEQSGRMPGCRPDGRSDLYGLGVTLFELMAGRLPLLGRDQDDWIEAHLNRPPRRLAGEGLDIPDALDAFVSQLLAKDPNERPPSAQACADRLAAFQEQFEIGMPLVSSAKLSAAPTRLSWAGAPLEREETTAALRACFETCVKEKRPTLGTIHGAMGSGKTAAVEYLRVAVSENGGAFARAKFDAIPSAIPYAALLRAFDALLDDHLPELDEAELETWRVLLDAGLGLGDHADLLMAMSPALANLLPDRPTLTELGPDLAKARLREAVERLVDTIPRERPLLLFLDDLQWADGPSLEFLAELLSPNAKARPVCCIAAYEDDELDADHPVSAFLAKVRADHQDAPELTLAPLSRESVDTLLAYGLELEVPEVAELGAVVYAESGGNPRRAVEFLDRLERERLIHHTDGRWRWELDQIS</sequence>
<dbReference type="InterPro" id="IPR053159">
    <property type="entry name" value="Hybrid_Histidine_Kinase"/>
</dbReference>
<dbReference type="PROSITE" id="PS50011">
    <property type="entry name" value="PROTEIN_KINASE_DOM"/>
    <property type="match status" value="1"/>
</dbReference>
<dbReference type="Pfam" id="PF13191">
    <property type="entry name" value="AAA_16"/>
    <property type="match status" value="1"/>
</dbReference>
<dbReference type="GO" id="GO:0004672">
    <property type="term" value="F:protein kinase activity"/>
    <property type="evidence" value="ECO:0007669"/>
    <property type="project" value="InterPro"/>
</dbReference>
<organism evidence="3 4">
    <name type="scientific">Plesiocystis pacifica SIR-1</name>
    <dbReference type="NCBI Taxonomy" id="391625"/>
    <lineage>
        <taxon>Bacteria</taxon>
        <taxon>Pseudomonadati</taxon>
        <taxon>Myxococcota</taxon>
        <taxon>Polyangia</taxon>
        <taxon>Nannocystales</taxon>
        <taxon>Nannocystaceae</taxon>
        <taxon>Plesiocystis</taxon>
    </lineage>
</organism>
<dbReference type="InterPro" id="IPR041664">
    <property type="entry name" value="AAA_16"/>
</dbReference>
<accession>A6FXI7</accession>
<dbReference type="SMART" id="SM00220">
    <property type="entry name" value="S_TKc"/>
    <property type="match status" value="1"/>
</dbReference>
<name>A6FXI7_9BACT</name>
<dbReference type="OrthoDB" id="5476445at2"/>
<dbReference type="InterPro" id="IPR027417">
    <property type="entry name" value="P-loop_NTPase"/>
</dbReference>
<protein>
    <submittedName>
        <fullName evidence="3">Predicted ATPase</fullName>
    </submittedName>
</protein>
<dbReference type="Gene3D" id="1.10.510.10">
    <property type="entry name" value="Transferase(Phosphotransferase) domain 1"/>
    <property type="match status" value="1"/>
</dbReference>
<dbReference type="PANTHER" id="PTHR43642">
    <property type="entry name" value="HYBRID SIGNAL TRANSDUCTION HISTIDINE KINASE G"/>
    <property type="match status" value="1"/>
</dbReference>
<gene>
    <name evidence="3" type="ORF">PPSIR1_21699</name>
</gene>
<reference evidence="3 4" key="1">
    <citation type="submission" date="2007-06" db="EMBL/GenBank/DDBJ databases">
        <authorList>
            <person name="Shimkets L."/>
            <person name="Ferriera S."/>
            <person name="Johnson J."/>
            <person name="Kravitz S."/>
            <person name="Beeson K."/>
            <person name="Sutton G."/>
            <person name="Rogers Y.-H."/>
            <person name="Friedman R."/>
            <person name="Frazier M."/>
            <person name="Venter J.C."/>
        </authorList>
    </citation>
    <scope>NUCLEOTIDE SEQUENCE [LARGE SCALE GENOMIC DNA]</scope>
    <source>
        <strain evidence="3 4">SIR-1</strain>
    </source>
</reference>
<dbReference type="RefSeq" id="WP_006969186.1">
    <property type="nucleotide sequence ID" value="NZ_ABCS01000002.1"/>
</dbReference>
<proteinExistence type="predicted"/>
<dbReference type="EMBL" id="ABCS01000002">
    <property type="protein sequence ID" value="EDM81575.1"/>
    <property type="molecule type" value="Genomic_DNA"/>
</dbReference>
<keyword evidence="4" id="KW-1185">Reference proteome</keyword>
<dbReference type="PANTHER" id="PTHR43642:SF1">
    <property type="entry name" value="HYBRID SIGNAL TRANSDUCTION HISTIDINE KINASE G"/>
    <property type="match status" value="1"/>
</dbReference>
<evidence type="ECO:0000256" key="1">
    <source>
        <dbReference type="SAM" id="MobiDB-lite"/>
    </source>
</evidence>
<dbReference type="STRING" id="391625.PPSIR1_21699"/>
<dbReference type="InterPro" id="IPR011009">
    <property type="entry name" value="Kinase-like_dom_sf"/>
</dbReference>
<dbReference type="GO" id="GO:0005524">
    <property type="term" value="F:ATP binding"/>
    <property type="evidence" value="ECO:0007669"/>
    <property type="project" value="InterPro"/>
</dbReference>
<dbReference type="Pfam" id="PF00069">
    <property type="entry name" value="Pkinase"/>
    <property type="match status" value="1"/>
</dbReference>
<dbReference type="AlphaFoldDB" id="A6FXI7"/>
<evidence type="ECO:0000313" key="3">
    <source>
        <dbReference type="EMBL" id="EDM81575.1"/>
    </source>
</evidence>
<dbReference type="Gene3D" id="3.40.50.300">
    <property type="entry name" value="P-loop containing nucleotide triphosphate hydrolases"/>
    <property type="match status" value="1"/>
</dbReference>
<evidence type="ECO:0000259" key="2">
    <source>
        <dbReference type="PROSITE" id="PS50011"/>
    </source>
</evidence>
<feature type="domain" description="Protein kinase" evidence="2">
    <location>
        <begin position="1"/>
        <end position="257"/>
    </location>
</feature>
<dbReference type="eggNOG" id="COG3899">
    <property type="taxonomic scope" value="Bacteria"/>
</dbReference>